<name>A0A118K6F2_CYNCS</name>
<dbReference type="STRING" id="59895.A0A118K6F2"/>
<dbReference type="SUPFAM" id="SSF52540">
    <property type="entry name" value="P-loop containing nucleoside triphosphate hydrolases"/>
    <property type="match status" value="1"/>
</dbReference>
<comment type="caution">
    <text evidence="1">The sequence shown here is derived from an EMBL/GenBank/DDBJ whole genome shotgun (WGS) entry which is preliminary data.</text>
</comment>
<dbReference type="Proteomes" id="UP000243975">
    <property type="component" value="Unassembled WGS sequence"/>
</dbReference>
<reference evidence="1 2" key="1">
    <citation type="journal article" date="2016" name="Sci. Rep.">
        <title>The genome sequence of the outbreeding globe artichoke constructed de novo incorporating a phase-aware low-pass sequencing strategy of F1 progeny.</title>
        <authorList>
            <person name="Scaglione D."/>
            <person name="Reyes-Chin-Wo S."/>
            <person name="Acquadro A."/>
            <person name="Froenicke L."/>
            <person name="Portis E."/>
            <person name="Beitel C."/>
            <person name="Tirone M."/>
            <person name="Mauro R."/>
            <person name="Lo Monaco A."/>
            <person name="Mauromicale G."/>
            <person name="Faccioli P."/>
            <person name="Cattivelli L."/>
            <person name="Rieseberg L."/>
            <person name="Michelmore R."/>
            <person name="Lanteri S."/>
        </authorList>
    </citation>
    <scope>NUCLEOTIDE SEQUENCE [LARGE SCALE GENOMIC DNA]</scope>
    <source>
        <strain evidence="1">2C</strain>
    </source>
</reference>
<keyword evidence="1" id="KW-0418">Kinase</keyword>
<evidence type="ECO:0000313" key="1">
    <source>
        <dbReference type="EMBL" id="KVI10578.1"/>
    </source>
</evidence>
<accession>A0A118K6F2</accession>
<gene>
    <name evidence="1" type="ORF">Ccrd_011017</name>
</gene>
<dbReference type="InterPro" id="IPR027417">
    <property type="entry name" value="P-loop_NTPase"/>
</dbReference>
<keyword evidence="2" id="KW-1185">Reference proteome</keyword>
<proteinExistence type="predicted"/>
<dbReference type="EMBL" id="LEKV01001011">
    <property type="protein sequence ID" value="KVI10578.1"/>
    <property type="molecule type" value="Genomic_DNA"/>
</dbReference>
<keyword evidence="1" id="KW-0808">Transferase</keyword>
<dbReference type="Gramene" id="KVI10578">
    <property type="protein sequence ID" value="KVI10578"/>
    <property type="gene ID" value="Ccrd_011017"/>
</dbReference>
<feature type="non-terminal residue" evidence="1">
    <location>
        <position position="112"/>
    </location>
</feature>
<sequence length="112" mass="12297">MDGMQARNSQAGQATTLVTENVHKQPFVIGVAGGAASGKTTVCDMIIEQLHDQRVVLVNHNLQVFMSTTSIILANSFDNEKLLLAMEMLKSGEAVGIPKYNFRSYKNNVSRR</sequence>
<dbReference type="GO" id="GO:0016301">
    <property type="term" value="F:kinase activity"/>
    <property type="evidence" value="ECO:0007669"/>
    <property type="project" value="UniProtKB-KW"/>
</dbReference>
<protein>
    <submittedName>
        <fullName evidence="1">Uridine kinase-like protein</fullName>
    </submittedName>
</protein>
<organism evidence="1 2">
    <name type="scientific">Cynara cardunculus var. scolymus</name>
    <name type="common">Globe artichoke</name>
    <name type="synonym">Cynara scolymus</name>
    <dbReference type="NCBI Taxonomy" id="59895"/>
    <lineage>
        <taxon>Eukaryota</taxon>
        <taxon>Viridiplantae</taxon>
        <taxon>Streptophyta</taxon>
        <taxon>Embryophyta</taxon>
        <taxon>Tracheophyta</taxon>
        <taxon>Spermatophyta</taxon>
        <taxon>Magnoliopsida</taxon>
        <taxon>eudicotyledons</taxon>
        <taxon>Gunneridae</taxon>
        <taxon>Pentapetalae</taxon>
        <taxon>asterids</taxon>
        <taxon>campanulids</taxon>
        <taxon>Asterales</taxon>
        <taxon>Asteraceae</taxon>
        <taxon>Carduoideae</taxon>
        <taxon>Cardueae</taxon>
        <taxon>Carduinae</taxon>
        <taxon>Cynara</taxon>
    </lineage>
</organism>
<dbReference type="Gene3D" id="3.40.50.300">
    <property type="entry name" value="P-loop containing nucleotide triphosphate hydrolases"/>
    <property type="match status" value="1"/>
</dbReference>
<dbReference type="AlphaFoldDB" id="A0A118K6F2"/>
<evidence type="ECO:0000313" key="2">
    <source>
        <dbReference type="Proteomes" id="UP000243975"/>
    </source>
</evidence>